<sequence length="95" mass="10919">MSMMDKLIHPTSKNIYLWGLVDAFCLFSFVLYGAFYISNSIMHVIFGVYTLIFLYSLFKSVSGLIFNKFYDDGGILSITFIEVCFLVGLLLIDFR</sequence>
<evidence type="ECO:0000313" key="2">
    <source>
        <dbReference type="EMBL" id="KRL62894.1"/>
    </source>
</evidence>
<comment type="caution">
    <text evidence="2">The sequence shown here is derived from an EMBL/GenBank/DDBJ whole genome shotgun (WGS) entry which is preliminary data.</text>
</comment>
<evidence type="ECO:0000313" key="3">
    <source>
        <dbReference type="Proteomes" id="UP000052013"/>
    </source>
</evidence>
<feature type="transmembrane region" description="Helical" evidence="1">
    <location>
        <begin position="15"/>
        <end position="37"/>
    </location>
</feature>
<keyword evidence="1" id="KW-0472">Membrane</keyword>
<feature type="transmembrane region" description="Helical" evidence="1">
    <location>
        <begin position="73"/>
        <end position="92"/>
    </location>
</feature>
<dbReference type="EMBL" id="AZEY01000105">
    <property type="protein sequence ID" value="KRL62894.1"/>
    <property type="molecule type" value="Genomic_DNA"/>
</dbReference>
<feature type="transmembrane region" description="Helical" evidence="1">
    <location>
        <begin position="44"/>
        <end position="67"/>
    </location>
</feature>
<gene>
    <name evidence="2" type="ORF">FC85_GL001764</name>
</gene>
<accession>A0A0R1S2X4</accession>
<protein>
    <submittedName>
        <fullName evidence="2">Uncharacterized protein</fullName>
    </submittedName>
</protein>
<proteinExistence type="predicted"/>
<dbReference type="Proteomes" id="UP000052013">
    <property type="component" value="Unassembled WGS sequence"/>
</dbReference>
<name>A0A0R1S2X4_9LACO</name>
<keyword evidence="1" id="KW-1133">Transmembrane helix</keyword>
<dbReference type="STRING" id="1423739.FC85_GL001764"/>
<keyword evidence="1" id="KW-0812">Transmembrane</keyword>
<dbReference type="PATRIC" id="fig|1423739.3.peg.1847"/>
<reference evidence="2 3" key="1">
    <citation type="journal article" date="2015" name="Genome Announc.">
        <title>Expanding the biotechnology potential of lactobacilli through comparative genomics of 213 strains and associated genera.</title>
        <authorList>
            <person name="Sun Z."/>
            <person name="Harris H.M."/>
            <person name="McCann A."/>
            <person name="Guo C."/>
            <person name="Argimon S."/>
            <person name="Zhang W."/>
            <person name="Yang X."/>
            <person name="Jeffery I.B."/>
            <person name="Cooney J.C."/>
            <person name="Kagawa T.F."/>
            <person name="Liu W."/>
            <person name="Song Y."/>
            <person name="Salvetti E."/>
            <person name="Wrobel A."/>
            <person name="Rasinkangas P."/>
            <person name="Parkhill J."/>
            <person name="Rea M.C."/>
            <person name="O'Sullivan O."/>
            <person name="Ritari J."/>
            <person name="Douillard F.P."/>
            <person name="Paul Ross R."/>
            <person name="Yang R."/>
            <person name="Briner A.E."/>
            <person name="Felis G.E."/>
            <person name="de Vos W.M."/>
            <person name="Barrangou R."/>
            <person name="Klaenhammer T.R."/>
            <person name="Caufield P.W."/>
            <person name="Cui Y."/>
            <person name="Zhang H."/>
            <person name="O'Toole P.W."/>
        </authorList>
    </citation>
    <scope>NUCLEOTIDE SEQUENCE [LARGE SCALE GENOMIC DNA]</scope>
    <source>
        <strain evidence="2 3">DSM 14421</strain>
    </source>
</reference>
<organism evidence="2 3">
    <name type="scientific">Lentilactobacillus diolivorans DSM 14421</name>
    <dbReference type="NCBI Taxonomy" id="1423739"/>
    <lineage>
        <taxon>Bacteria</taxon>
        <taxon>Bacillati</taxon>
        <taxon>Bacillota</taxon>
        <taxon>Bacilli</taxon>
        <taxon>Lactobacillales</taxon>
        <taxon>Lactobacillaceae</taxon>
        <taxon>Lentilactobacillus</taxon>
    </lineage>
</organism>
<evidence type="ECO:0000256" key="1">
    <source>
        <dbReference type="SAM" id="Phobius"/>
    </source>
</evidence>
<dbReference type="AlphaFoldDB" id="A0A0R1S2X4"/>